<dbReference type="Gene3D" id="1.20.5.420">
    <property type="entry name" value="Immunoglobulin FC, subunit C"/>
    <property type="match status" value="1"/>
</dbReference>
<dbReference type="GO" id="GO:0009986">
    <property type="term" value="C:cell surface"/>
    <property type="evidence" value="ECO:0007669"/>
    <property type="project" value="TreeGrafter"/>
</dbReference>
<comment type="catalytic activity">
    <reaction evidence="1">
        <text>Hydrolysis of (1-&gt;3)-beta-D-glucosidic linkages in (1-&gt;3)-beta-D-glucans.</text>
        <dbReference type="EC" id="3.2.1.39"/>
    </reaction>
</comment>
<dbReference type="Pfam" id="PF03639">
    <property type="entry name" value="Glyco_hydro_81"/>
    <property type="match status" value="1"/>
</dbReference>
<evidence type="ECO:0000256" key="3">
    <source>
        <dbReference type="ARBA" id="ARBA00012780"/>
    </source>
</evidence>
<dbReference type="EMBL" id="JAWIZZ010000071">
    <property type="protein sequence ID" value="KAK5773671.1"/>
    <property type="molecule type" value="Genomic_DNA"/>
</dbReference>
<evidence type="ECO:0000256" key="6">
    <source>
        <dbReference type="ARBA" id="ARBA00023295"/>
    </source>
</evidence>
<dbReference type="GO" id="GO:0042973">
    <property type="term" value="F:glucan endo-1,3-beta-D-glucosidase activity"/>
    <property type="evidence" value="ECO:0007669"/>
    <property type="project" value="UniProtKB-EC"/>
</dbReference>
<dbReference type="Gene3D" id="2.70.98.30">
    <property type="entry name" value="Golgi alpha-mannosidase II, domain 4"/>
    <property type="match status" value="1"/>
</dbReference>
<evidence type="ECO:0000313" key="11">
    <source>
        <dbReference type="EMBL" id="KAK5773671.1"/>
    </source>
</evidence>
<evidence type="ECO:0000256" key="8">
    <source>
        <dbReference type="ARBA" id="ARBA00023326"/>
    </source>
</evidence>
<comment type="similarity">
    <text evidence="2">Belongs to the glycosyl hydrolase 81 family.</text>
</comment>
<accession>A0AAN7ZWS0</accession>
<keyword evidence="5" id="KW-0119">Carbohydrate metabolism</keyword>
<evidence type="ECO:0000256" key="1">
    <source>
        <dbReference type="ARBA" id="ARBA00000382"/>
    </source>
</evidence>
<proteinExistence type="inferred from homology"/>
<dbReference type="EC" id="3.2.1.39" evidence="3"/>
<keyword evidence="6" id="KW-0326">Glycosidase</keyword>
<dbReference type="GO" id="GO:0000272">
    <property type="term" value="P:polysaccharide catabolic process"/>
    <property type="evidence" value="ECO:0007669"/>
    <property type="project" value="UniProtKB-KW"/>
</dbReference>
<feature type="domain" description="Glycosyl hydrolase family 81 N-terminal" evidence="9">
    <location>
        <begin position="61"/>
        <end position="379"/>
    </location>
</feature>
<sequence>MYDRPKFPLPGEQNNLLDTMSTTTTEYQPLPLNLVSSIDPRGILPPKIHALSPPSSTLTLSRGFPIPTNKFYGNLLLPNGQELPLWVHPYSLWYSKHDNSICVSYISAHQRVFDRDNFPPQFYFNPVGIKSIMFSTTLTVSTSISVHNLTHMACQLDLIGSHNQMPLIQFPLVQGTGLITALYKFYPNQSSKICVKSMVGFRSFVRETPQRYKIVLNDNKLWFLYCNDQSLELLMQDPQTIVSNRGIRKDTTIQVTVWESDPNSISLLDQVAGFYPISCQISLLTKLSSSSSSTTSSFDLSGYSFIYSISGESMLNPLCHPVPPKCFIYALPHHMNRISETFLSKYRIPSYLNSTVSGTMTGFITDRLDMNNDNYVHDLDLMKSMSFHPMGFGNNPPIITDNEILQLIHNVATQEISQCDILSESNLDSMYFSGKCLAKYAWILYSTCFIIKDLDLTKKLLKMLQTAFSRFISNNQIIPLNYDTTWKGVISSTNEPMKDFGNSYYNDHHFHYGYFVMTGAIIIKVEQFIYGNSPWYQDMNNRNWIELLIRDYNNPSLNDPWFPQFRSFDWFNGHSWAKGLFESSDGKDEESSSEDVMSIYAIKLWANATSNNNLELITNLQLTILKDSINHYFIYDDSNVTEPPQFILNKCSGILFENKIHHTTYFGNNLEYIQMIHAIPILPISTFIRSSTFVQQEWDQLLKNIVDKLNDGWKGIIMLNMALCDPILAYSFFSNPQFDKKYLDGGQSLTWSLSYCACLSLLLQEQ</sequence>
<dbReference type="Gene3D" id="1.10.287.1170">
    <property type="entry name" value="glycoside hydrolase family 81 endo-[beta] glucanase"/>
    <property type="match status" value="1"/>
</dbReference>
<evidence type="ECO:0000259" key="10">
    <source>
        <dbReference type="Pfam" id="PF17652"/>
    </source>
</evidence>
<evidence type="ECO:0000259" key="9">
    <source>
        <dbReference type="Pfam" id="PF03639"/>
    </source>
</evidence>
<keyword evidence="4" id="KW-0378">Hydrolase</keyword>
<keyword evidence="8" id="KW-0624">Polysaccharide degradation</keyword>
<dbReference type="AlphaFoldDB" id="A0AAN7ZWS0"/>
<comment type="caution">
    <text evidence="11">The sequence shown here is derived from an EMBL/GenBank/DDBJ whole genome shotgun (WGS) entry which is preliminary data.</text>
</comment>
<keyword evidence="12" id="KW-1185">Reference proteome</keyword>
<dbReference type="InterPro" id="IPR040451">
    <property type="entry name" value="GH81_N"/>
</dbReference>
<gene>
    <name evidence="11" type="ORF">RI543_004980</name>
</gene>
<dbReference type="InterPro" id="IPR005200">
    <property type="entry name" value="Endo-beta-glucanase"/>
</dbReference>
<dbReference type="PANTHER" id="PTHR31983">
    <property type="entry name" value="ENDO-1,3(4)-BETA-GLUCANASE 1"/>
    <property type="match status" value="1"/>
</dbReference>
<feature type="domain" description="Glycosyl hydrolase family 81 C-terminal" evidence="10">
    <location>
        <begin position="402"/>
        <end position="753"/>
    </location>
</feature>
<organism evidence="11 12">
    <name type="scientific">Arxiozyma heterogenica</name>
    <dbReference type="NCBI Taxonomy" id="278026"/>
    <lineage>
        <taxon>Eukaryota</taxon>
        <taxon>Fungi</taxon>
        <taxon>Dikarya</taxon>
        <taxon>Ascomycota</taxon>
        <taxon>Saccharomycotina</taxon>
        <taxon>Saccharomycetes</taxon>
        <taxon>Saccharomycetales</taxon>
        <taxon>Saccharomycetaceae</taxon>
        <taxon>Arxiozyma</taxon>
    </lineage>
</organism>
<dbReference type="Pfam" id="PF17652">
    <property type="entry name" value="Glyco_hydro81C"/>
    <property type="match status" value="1"/>
</dbReference>
<protein>
    <recommendedName>
        <fullName evidence="3">glucan endo-1,3-beta-D-glucosidase</fullName>
        <ecNumber evidence="3">3.2.1.39</ecNumber>
    </recommendedName>
</protein>
<dbReference type="PROSITE" id="PS52008">
    <property type="entry name" value="GH81"/>
    <property type="match status" value="1"/>
</dbReference>
<evidence type="ECO:0000313" key="12">
    <source>
        <dbReference type="Proteomes" id="UP001306508"/>
    </source>
</evidence>
<name>A0AAN7ZWS0_9SACH</name>
<evidence type="ECO:0000256" key="5">
    <source>
        <dbReference type="ARBA" id="ARBA00023277"/>
    </source>
</evidence>
<dbReference type="GO" id="GO:0052861">
    <property type="term" value="F:endo-1,3(4)-beta-glucanase activity"/>
    <property type="evidence" value="ECO:0007669"/>
    <property type="project" value="InterPro"/>
</dbReference>
<keyword evidence="7" id="KW-0961">Cell wall biogenesis/degradation</keyword>
<reference evidence="12" key="1">
    <citation type="submission" date="2023-07" db="EMBL/GenBank/DDBJ databases">
        <title>A draft genome of Kazachstania heterogenica Y-27499.</title>
        <authorList>
            <person name="Donic C."/>
            <person name="Kralova J.S."/>
            <person name="Fidel L."/>
            <person name="Ben-Dor S."/>
            <person name="Jung S."/>
        </authorList>
    </citation>
    <scope>NUCLEOTIDE SEQUENCE [LARGE SCALE GENOMIC DNA]</scope>
    <source>
        <strain evidence="12">Y27499</strain>
    </source>
</reference>
<evidence type="ECO:0000256" key="7">
    <source>
        <dbReference type="ARBA" id="ARBA00023316"/>
    </source>
</evidence>
<evidence type="ECO:0000256" key="2">
    <source>
        <dbReference type="ARBA" id="ARBA00010730"/>
    </source>
</evidence>
<dbReference type="Proteomes" id="UP001306508">
    <property type="component" value="Unassembled WGS sequence"/>
</dbReference>
<dbReference type="GO" id="GO:0071555">
    <property type="term" value="P:cell wall organization"/>
    <property type="evidence" value="ECO:0007669"/>
    <property type="project" value="UniProtKB-KW"/>
</dbReference>
<evidence type="ECO:0000256" key="4">
    <source>
        <dbReference type="ARBA" id="ARBA00022801"/>
    </source>
</evidence>
<dbReference type="InterPro" id="IPR040720">
    <property type="entry name" value="GH81_C"/>
</dbReference>
<dbReference type="PANTHER" id="PTHR31983:SF0">
    <property type="entry name" value="GLUCAN ENDO-1,3-BETA-D-GLUCOSIDASE 2"/>
    <property type="match status" value="1"/>
</dbReference>